<evidence type="ECO:0000313" key="2">
    <source>
        <dbReference type="WBParaSite" id="ACRNAN_scaffold805.g17178.t1"/>
    </source>
</evidence>
<keyword evidence="1" id="KW-1185">Reference proteome</keyword>
<organism evidence="1 2">
    <name type="scientific">Acrobeloides nanus</name>
    <dbReference type="NCBI Taxonomy" id="290746"/>
    <lineage>
        <taxon>Eukaryota</taxon>
        <taxon>Metazoa</taxon>
        <taxon>Ecdysozoa</taxon>
        <taxon>Nematoda</taxon>
        <taxon>Chromadorea</taxon>
        <taxon>Rhabditida</taxon>
        <taxon>Tylenchina</taxon>
        <taxon>Cephalobomorpha</taxon>
        <taxon>Cephaloboidea</taxon>
        <taxon>Cephalobidae</taxon>
        <taxon>Acrobeloides</taxon>
    </lineage>
</organism>
<evidence type="ECO:0000313" key="1">
    <source>
        <dbReference type="Proteomes" id="UP000887540"/>
    </source>
</evidence>
<proteinExistence type="predicted"/>
<protein>
    <submittedName>
        <fullName evidence="2">Uncharacterized protein</fullName>
    </submittedName>
</protein>
<sequence length="118" mass="13646">MDGKKITTDLVMEFVEVWNNMSDITPIAAFYDQYAVMVNKKEGKAWYGIEALNDIWTAHPKISACEVTKTLATENCEFLYKLSLDEFDGNTSQRLPCEMVFQKQEDGNYKVIRNDFKI</sequence>
<dbReference type="Gene3D" id="3.10.450.50">
    <property type="match status" value="1"/>
</dbReference>
<dbReference type="WBParaSite" id="ACRNAN_scaffold805.g17178.t1">
    <property type="protein sequence ID" value="ACRNAN_scaffold805.g17178.t1"/>
    <property type="gene ID" value="ACRNAN_scaffold805.g17178"/>
</dbReference>
<name>A0A914EI56_9BILA</name>
<dbReference type="Proteomes" id="UP000887540">
    <property type="component" value="Unplaced"/>
</dbReference>
<reference evidence="2" key="1">
    <citation type="submission" date="2022-11" db="UniProtKB">
        <authorList>
            <consortium name="WormBaseParasite"/>
        </authorList>
    </citation>
    <scope>IDENTIFICATION</scope>
</reference>
<accession>A0A914EI56</accession>
<dbReference type="AlphaFoldDB" id="A0A914EI56"/>